<dbReference type="EMBL" id="JBGBZN010000002">
    <property type="protein sequence ID" value="MEY9472077.1"/>
    <property type="molecule type" value="Genomic_DNA"/>
</dbReference>
<dbReference type="Proteomes" id="UP001565474">
    <property type="component" value="Unassembled WGS sequence"/>
</dbReference>
<dbReference type="RefSeq" id="WP_244431489.1">
    <property type="nucleotide sequence ID" value="NZ_JBGBYD010000002.1"/>
</dbReference>
<name>A0ABV4GJF7_9BRAD</name>
<reference evidence="2 3" key="1">
    <citation type="submission" date="2024-07" db="EMBL/GenBank/DDBJ databases">
        <title>Genomic Encyclopedia of Type Strains, Phase V (KMG-V): Genome sequencing to study the core and pangenomes of soil and plant-associated prokaryotes.</title>
        <authorList>
            <person name="Whitman W."/>
        </authorList>
    </citation>
    <scope>NUCLEOTIDE SEQUENCE [LARGE SCALE GENOMIC DNA]</scope>
    <source>
        <strain evidence="2 3">USDA 222</strain>
    </source>
</reference>
<accession>A0ABV4GJF7</accession>
<feature type="domain" description="DUF6894" evidence="1">
    <location>
        <begin position="12"/>
        <end position="76"/>
    </location>
</feature>
<evidence type="ECO:0000313" key="3">
    <source>
        <dbReference type="Proteomes" id="UP001565474"/>
    </source>
</evidence>
<comment type="caution">
    <text evidence="2">The sequence shown here is derived from an EMBL/GenBank/DDBJ whole genome shotgun (WGS) entry which is preliminary data.</text>
</comment>
<dbReference type="Pfam" id="PF21834">
    <property type="entry name" value="DUF6894"/>
    <property type="match status" value="1"/>
</dbReference>
<evidence type="ECO:0000313" key="2">
    <source>
        <dbReference type="EMBL" id="MEY9472077.1"/>
    </source>
</evidence>
<sequence length="87" mass="9958">MPEWNQSVFMERFFFDIQSGRDFFADEEGLRLPNQKAAQAEALQTLAGIAKESIFGVERPDIAVEVRSTSERLFCVSIVYRNVSTEH</sequence>
<protein>
    <recommendedName>
        <fullName evidence="1">DUF6894 domain-containing protein</fullName>
    </recommendedName>
</protein>
<organism evidence="2 3">
    <name type="scientific">Bradyrhizobium yuanmingense</name>
    <dbReference type="NCBI Taxonomy" id="108015"/>
    <lineage>
        <taxon>Bacteria</taxon>
        <taxon>Pseudomonadati</taxon>
        <taxon>Pseudomonadota</taxon>
        <taxon>Alphaproteobacteria</taxon>
        <taxon>Hyphomicrobiales</taxon>
        <taxon>Nitrobacteraceae</taxon>
        <taxon>Bradyrhizobium</taxon>
    </lineage>
</organism>
<keyword evidence="3" id="KW-1185">Reference proteome</keyword>
<gene>
    <name evidence="2" type="ORF">ABH992_004476</name>
</gene>
<evidence type="ECO:0000259" key="1">
    <source>
        <dbReference type="Pfam" id="PF21834"/>
    </source>
</evidence>
<proteinExistence type="predicted"/>
<dbReference type="InterPro" id="IPR054189">
    <property type="entry name" value="DUF6894"/>
</dbReference>